<evidence type="ECO:0000256" key="2">
    <source>
        <dbReference type="SAM" id="Phobius"/>
    </source>
</evidence>
<sequence>MENTSHSEPSDELPPDDVPRDQAQGSETETTPLSSDDSKDENDATLIPVTESKSHRARVWESLAVLLAFTGFLVTVAAMIFLPLAIWSGYGDSGMFPESRTDSTPIKPKTAVAYNLDFPLLYPDIASKPGSECRKAWDALTHIPCHDKLFNRASDNSTWRTLEWDPMYFLPRICENRCRAALDKAYGQLSAKCSSADTFVLQGYHGMFSPAWLESGPAAAVEVLVRRTEHLCRSSPVDDSDYEYCHIDMLERFGVMDGVNPNLWAINTFMRDTDKNGFERGGRKRGSRETGTYRYRYNYKVRDQKLGPGAGETSCSWCTFDFFNRTLNSWTQGAHLSPESNQPVSLPEFLRRVRRAGRRCAPTAKWDEMYNAAVARYISTGVLPADWEVTLPSGDLHYLIHNGPSLGDSPILEIRAERARLSSPQFRQSWNGTRLELSHSTSCLVTLERNYLSTNSYINLPKDMLSKMMGEERESTALREAYCSQSTSKALEALSDTACLPSLTTSKVLELAKEYRASRRTREVYCDLFGQRSYQWNCAQSLGSMNKTSWAFTGRPKTTVFLAELDTALEELKKKLSLEEVAPSLNNNNNQKQLSSSKSRAKAAADRSKEKILGNTVCAGCIWKWLTGTSMDEIMENMRGASSVSEYVNFVKKYHTTCTSLGATWLGGVPYGDDPIVWRVKNEDGKVLRYIKGPKVVWYGDAVHAVDEATGEVTIYQRHRGNRPGLDVGSLWHVLQAQRGLDAKAQGRFEEWKAEEEEHRKEADKAVWTVDERSGDLEYIRPKNGLQGEKKEQE</sequence>
<feature type="transmembrane region" description="Helical" evidence="2">
    <location>
        <begin position="63"/>
        <end position="90"/>
    </location>
</feature>
<comment type="caution">
    <text evidence="3">The sequence shown here is derived from an EMBL/GenBank/DDBJ whole genome shotgun (WGS) entry which is preliminary data.</text>
</comment>
<feature type="region of interest" description="Disordered" evidence="1">
    <location>
        <begin position="1"/>
        <end position="43"/>
    </location>
</feature>
<gene>
    <name evidence="3" type="ORF">B0T10DRAFT_498861</name>
</gene>
<reference evidence="3 4" key="1">
    <citation type="journal article" date="2021" name="Nat. Commun.">
        <title>Genetic determinants of endophytism in the Arabidopsis root mycobiome.</title>
        <authorList>
            <person name="Mesny F."/>
            <person name="Miyauchi S."/>
            <person name="Thiergart T."/>
            <person name="Pickel B."/>
            <person name="Atanasova L."/>
            <person name="Karlsson M."/>
            <person name="Huettel B."/>
            <person name="Barry K.W."/>
            <person name="Haridas S."/>
            <person name="Chen C."/>
            <person name="Bauer D."/>
            <person name="Andreopoulos W."/>
            <person name="Pangilinan J."/>
            <person name="LaButti K."/>
            <person name="Riley R."/>
            <person name="Lipzen A."/>
            <person name="Clum A."/>
            <person name="Drula E."/>
            <person name="Henrissat B."/>
            <person name="Kohler A."/>
            <person name="Grigoriev I.V."/>
            <person name="Martin F.M."/>
            <person name="Hacquard S."/>
        </authorList>
    </citation>
    <scope>NUCLEOTIDE SEQUENCE [LARGE SCALE GENOMIC DNA]</scope>
    <source>
        <strain evidence="3 4">MPI-CAGE-CH-0241</strain>
    </source>
</reference>
<name>A0A9P8VUK0_9HYPO</name>
<dbReference type="Proteomes" id="UP000777438">
    <property type="component" value="Unassembled WGS sequence"/>
</dbReference>
<keyword evidence="4" id="KW-1185">Reference proteome</keyword>
<keyword evidence="2" id="KW-0812">Transmembrane</keyword>
<accession>A0A9P8VUK0</accession>
<dbReference type="EMBL" id="JAGPYM010000039">
    <property type="protein sequence ID" value="KAH6874398.1"/>
    <property type="molecule type" value="Genomic_DNA"/>
</dbReference>
<keyword evidence="2" id="KW-0472">Membrane</keyword>
<keyword evidence="2" id="KW-1133">Transmembrane helix</keyword>
<organism evidence="3 4">
    <name type="scientific">Thelonectria olida</name>
    <dbReference type="NCBI Taxonomy" id="1576542"/>
    <lineage>
        <taxon>Eukaryota</taxon>
        <taxon>Fungi</taxon>
        <taxon>Dikarya</taxon>
        <taxon>Ascomycota</taxon>
        <taxon>Pezizomycotina</taxon>
        <taxon>Sordariomycetes</taxon>
        <taxon>Hypocreomycetidae</taxon>
        <taxon>Hypocreales</taxon>
        <taxon>Nectriaceae</taxon>
        <taxon>Thelonectria</taxon>
    </lineage>
</organism>
<evidence type="ECO:0000313" key="4">
    <source>
        <dbReference type="Proteomes" id="UP000777438"/>
    </source>
</evidence>
<protein>
    <submittedName>
        <fullName evidence="3">Uncharacterized protein</fullName>
    </submittedName>
</protein>
<feature type="compositionally biased region" description="Polar residues" evidence="1">
    <location>
        <begin position="23"/>
        <end position="35"/>
    </location>
</feature>
<proteinExistence type="predicted"/>
<dbReference type="AlphaFoldDB" id="A0A9P8VUK0"/>
<evidence type="ECO:0000256" key="1">
    <source>
        <dbReference type="SAM" id="MobiDB-lite"/>
    </source>
</evidence>
<dbReference type="OrthoDB" id="5128805at2759"/>
<evidence type="ECO:0000313" key="3">
    <source>
        <dbReference type="EMBL" id="KAH6874398.1"/>
    </source>
</evidence>